<organism evidence="2 3">
    <name type="scientific">Colletotrichum orchidophilum</name>
    <dbReference type="NCBI Taxonomy" id="1209926"/>
    <lineage>
        <taxon>Eukaryota</taxon>
        <taxon>Fungi</taxon>
        <taxon>Dikarya</taxon>
        <taxon>Ascomycota</taxon>
        <taxon>Pezizomycotina</taxon>
        <taxon>Sordariomycetes</taxon>
        <taxon>Hypocreomycetidae</taxon>
        <taxon>Glomerellales</taxon>
        <taxon>Glomerellaceae</taxon>
        <taxon>Colletotrichum</taxon>
    </lineage>
</organism>
<name>A0A1G4BL20_9PEZI</name>
<dbReference type="RefSeq" id="XP_022479284.1">
    <property type="nucleotide sequence ID" value="XM_022614072.1"/>
</dbReference>
<dbReference type="EMBL" id="MJBS01000014">
    <property type="protein sequence ID" value="OHF02142.1"/>
    <property type="molecule type" value="Genomic_DNA"/>
</dbReference>
<evidence type="ECO:0000256" key="1">
    <source>
        <dbReference type="SAM" id="MobiDB-lite"/>
    </source>
</evidence>
<evidence type="ECO:0000313" key="2">
    <source>
        <dbReference type="EMBL" id="OHF02142.1"/>
    </source>
</evidence>
<feature type="region of interest" description="Disordered" evidence="1">
    <location>
        <begin position="43"/>
        <end position="64"/>
    </location>
</feature>
<dbReference type="GeneID" id="34555582"/>
<keyword evidence="3" id="KW-1185">Reference proteome</keyword>
<dbReference type="AlphaFoldDB" id="A0A1G4BL20"/>
<dbReference type="Proteomes" id="UP000176998">
    <property type="component" value="Unassembled WGS sequence"/>
</dbReference>
<protein>
    <submittedName>
        <fullName evidence="2">Uncharacterized protein</fullName>
    </submittedName>
</protein>
<evidence type="ECO:0000313" key="3">
    <source>
        <dbReference type="Proteomes" id="UP000176998"/>
    </source>
</evidence>
<comment type="caution">
    <text evidence="2">The sequence shown here is derived from an EMBL/GenBank/DDBJ whole genome shotgun (WGS) entry which is preliminary data.</text>
</comment>
<sequence length="129" mass="13945">MLVRLEGARLGVRLEEPFTECKELVEVLRWSVGVEDRCSVGVEDRDRESSLAKEGLRDGTRGPGAGEVRFTAGIIGDRALEARGEVDRDSCLSECASSLSPSWEDVFSSDGRRDGALSNGEAMAEAQDP</sequence>
<reference evidence="2 3" key="1">
    <citation type="submission" date="2016-09" db="EMBL/GenBank/DDBJ databases">
        <authorList>
            <person name="Capua I."/>
            <person name="De Benedictis P."/>
            <person name="Joannis T."/>
            <person name="Lombin L.H."/>
            <person name="Cattoli G."/>
        </authorList>
    </citation>
    <scope>NUCLEOTIDE SEQUENCE [LARGE SCALE GENOMIC DNA]</scope>
    <source>
        <strain evidence="2 3">IMI 309357</strain>
    </source>
</reference>
<accession>A0A1G4BL20</accession>
<gene>
    <name evidence="2" type="ORF">CORC01_02422</name>
</gene>
<feature type="region of interest" description="Disordered" evidence="1">
    <location>
        <begin position="101"/>
        <end position="129"/>
    </location>
</feature>
<feature type="compositionally biased region" description="Basic and acidic residues" evidence="1">
    <location>
        <begin position="43"/>
        <end position="60"/>
    </location>
</feature>
<proteinExistence type="predicted"/>